<sequence>MLKTLSIAAGTLAMGITSFAPIAAQAQGYYRGYDDRGYSRAYNDDRYRDHDRAYARADRDGWNQGPAYYETDRANTYRNARNYRYTDRRCQNGTTGTIVGAIAGGLLGRVIDRRGDRTLGTVLGAGGGALAGNAVERSNNPAYCRR</sequence>
<organism evidence="7 8">
    <name type="scientific">Sphingomonas palmae</name>
    <dbReference type="NCBI Taxonomy" id="1855283"/>
    <lineage>
        <taxon>Bacteria</taxon>
        <taxon>Pseudomonadati</taxon>
        <taxon>Pseudomonadota</taxon>
        <taxon>Alphaproteobacteria</taxon>
        <taxon>Sphingomonadales</taxon>
        <taxon>Sphingomonadaceae</taxon>
        <taxon>Sphingomonas</taxon>
    </lineage>
</organism>
<keyword evidence="5" id="KW-0449">Lipoprotein</keyword>
<gene>
    <name evidence="7" type="ORF">SAMN05216382_2631</name>
</gene>
<dbReference type="InterPro" id="IPR051407">
    <property type="entry name" value="Bact_OM_lipoprot/Surf_antigen"/>
</dbReference>
<evidence type="ECO:0000313" key="7">
    <source>
        <dbReference type="EMBL" id="SEL78355.1"/>
    </source>
</evidence>
<dbReference type="GO" id="GO:0009279">
    <property type="term" value="C:cell outer membrane"/>
    <property type="evidence" value="ECO:0007669"/>
    <property type="project" value="UniProtKB-SubCell"/>
</dbReference>
<evidence type="ECO:0000256" key="2">
    <source>
        <dbReference type="ARBA" id="ARBA00008681"/>
    </source>
</evidence>
<feature type="domain" description="Glycine zipper 2TM" evidence="6">
    <location>
        <begin position="96"/>
        <end position="136"/>
    </location>
</feature>
<comment type="similarity">
    <text evidence="2">Belongs to the rickettsiale 17 kDa surface antigen family.</text>
</comment>
<dbReference type="Proteomes" id="UP000199214">
    <property type="component" value="Unassembled WGS sequence"/>
</dbReference>
<dbReference type="AlphaFoldDB" id="A0A1H7T1G5"/>
<dbReference type="STRING" id="1855283.SAMN05216382_2631"/>
<evidence type="ECO:0000256" key="3">
    <source>
        <dbReference type="ARBA" id="ARBA00015281"/>
    </source>
</evidence>
<evidence type="ECO:0000256" key="5">
    <source>
        <dbReference type="ARBA" id="ARBA00023288"/>
    </source>
</evidence>
<dbReference type="InterPro" id="IPR008816">
    <property type="entry name" value="Gly_zipper_2TM_dom"/>
</dbReference>
<proteinExistence type="inferred from homology"/>
<dbReference type="EMBL" id="FNZZ01000005">
    <property type="protein sequence ID" value="SEL78355.1"/>
    <property type="molecule type" value="Genomic_DNA"/>
</dbReference>
<comment type="subcellular location">
    <subcellularLocation>
        <location evidence="1">Cell outer membrane</location>
        <topology evidence="1">Lipid-anchor</topology>
    </subcellularLocation>
</comment>
<evidence type="ECO:0000313" key="8">
    <source>
        <dbReference type="Proteomes" id="UP000199214"/>
    </source>
</evidence>
<dbReference type="PANTHER" id="PTHR35603">
    <property type="match status" value="1"/>
</dbReference>
<keyword evidence="8" id="KW-1185">Reference proteome</keyword>
<accession>A0A1H7T1G5</accession>
<dbReference type="Pfam" id="PF05433">
    <property type="entry name" value="Rick_17kDa_Anti"/>
    <property type="match status" value="1"/>
</dbReference>
<name>A0A1H7T1G5_9SPHN</name>
<dbReference type="PANTHER" id="PTHR35603:SF2">
    <property type="entry name" value="OUTER MEMBRANE LIPOPROTEIN"/>
    <property type="match status" value="1"/>
</dbReference>
<evidence type="ECO:0000256" key="4">
    <source>
        <dbReference type="ARBA" id="ARBA00023136"/>
    </source>
</evidence>
<dbReference type="RefSeq" id="WP_093007045.1">
    <property type="nucleotide sequence ID" value="NZ_FNZZ01000005.1"/>
</dbReference>
<protein>
    <recommendedName>
        <fullName evidence="3">17 kDa surface antigen</fullName>
    </recommendedName>
</protein>
<evidence type="ECO:0000259" key="6">
    <source>
        <dbReference type="Pfam" id="PF05433"/>
    </source>
</evidence>
<evidence type="ECO:0000256" key="1">
    <source>
        <dbReference type="ARBA" id="ARBA00004459"/>
    </source>
</evidence>
<keyword evidence="4" id="KW-0472">Membrane</keyword>
<reference evidence="8" key="1">
    <citation type="submission" date="2016-10" db="EMBL/GenBank/DDBJ databases">
        <authorList>
            <person name="Varghese N."/>
            <person name="Submissions S."/>
        </authorList>
    </citation>
    <scope>NUCLEOTIDE SEQUENCE [LARGE SCALE GENOMIC DNA]</scope>
    <source>
        <strain evidence="8">JS21-1</strain>
    </source>
</reference>